<accession>A0ABW5NSN5</accession>
<evidence type="ECO:0000313" key="2">
    <source>
        <dbReference type="Proteomes" id="UP001597480"/>
    </source>
</evidence>
<proteinExistence type="predicted"/>
<dbReference type="RefSeq" id="WP_379820366.1">
    <property type="nucleotide sequence ID" value="NZ_JBHUMD010000007.1"/>
</dbReference>
<gene>
    <name evidence="1" type="ORF">ACFSR3_07265</name>
</gene>
<name>A0ABW5NSN5_9FLAO</name>
<dbReference type="EMBL" id="JBHUMD010000007">
    <property type="protein sequence ID" value="MFD2601850.1"/>
    <property type="molecule type" value="Genomic_DNA"/>
</dbReference>
<keyword evidence="2" id="KW-1185">Reference proteome</keyword>
<reference evidence="2" key="1">
    <citation type="journal article" date="2019" name="Int. J. Syst. Evol. Microbiol.">
        <title>The Global Catalogue of Microorganisms (GCM) 10K type strain sequencing project: providing services to taxonomists for standard genome sequencing and annotation.</title>
        <authorList>
            <consortium name="The Broad Institute Genomics Platform"/>
            <consortium name="The Broad Institute Genome Sequencing Center for Infectious Disease"/>
            <person name="Wu L."/>
            <person name="Ma J."/>
        </authorList>
    </citation>
    <scope>NUCLEOTIDE SEQUENCE [LARGE SCALE GENOMIC DNA]</scope>
    <source>
        <strain evidence="2">KCTC 42107</strain>
    </source>
</reference>
<sequence>MALNSFFQINLPYGIKRNADGEWFAFNRDYAPLGFNKNESPSENGLFNDLPIHTKYANLTDARLLELAGDEKFVKRDADGKIDTVFLYIDNDHPLKNSKNGVPYFDKLAKLGTIQRKTE</sequence>
<dbReference type="Proteomes" id="UP001597480">
    <property type="component" value="Unassembled WGS sequence"/>
</dbReference>
<evidence type="ECO:0000313" key="1">
    <source>
        <dbReference type="EMBL" id="MFD2601850.1"/>
    </source>
</evidence>
<comment type="caution">
    <text evidence="1">The sequence shown here is derived from an EMBL/GenBank/DDBJ whole genome shotgun (WGS) entry which is preliminary data.</text>
</comment>
<protein>
    <submittedName>
        <fullName evidence="1">Uncharacterized protein</fullName>
    </submittedName>
</protein>
<organism evidence="1 2">
    <name type="scientific">Flavobacterium suzhouense</name>
    <dbReference type="NCBI Taxonomy" id="1529638"/>
    <lineage>
        <taxon>Bacteria</taxon>
        <taxon>Pseudomonadati</taxon>
        <taxon>Bacteroidota</taxon>
        <taxon>Flavobacteriia</taxon>
        <taxon>Flavobacteriales</taxon>
        <taxon>Flavobacteriaceae</taxon>
        <taxon>Flavobacterium</taxon>
    </lineage>
</organism>